<reference evidence="3 4" key="1">
    <citation type="journal article" date="2015" name="PLoS Pathog.">
        <title>Leptomonas seymouri: Adaptations to the Dixenous Life Cycle Analyzed by Genome Sequencing, Transcriptome Profiling and Co-infection with Leishmania donovani.</title>
        <authorList>
            <person name="Kraeva N."/>
            <person name="Butenko A."/>
            <person name="Hlavacova J."/>
            <person name="Kostygov A."/>
            <person name="Myskova J."/>
            <person name="Grybchuk D."/>
            <person name="Lestinova T."/>
            <person name="Votypka J."/>
            <person name="Volf P."/>
            <person name="Opperdoes F."/>
            <person name="Flegontov P."/>
            <person name="Lukes J."/>
            <person name="Yurchenko V."/>
        </authorList>
    </citation>
    <scope>NUCLEOTIDE SEQUENCE [LARGE SCALE GENOMIC DNA]</scope>
    <source>
        <strain evidence="3 4">ATCC 30220</strain>
    </source>
</reference>
<dbReference type="Proteomes" id="UP000038009">
    <property type="component" value="Unassembled WGS sequence"/>
</dbReference>
<protein>
    <submittedName>
        <fullName evidence="3">Uncharacterized protein</fullName>
    </submittedName>
</protein>
<feature type="region of interest" description="Disordered" evidence="2">
    <location>
        <begin position="176"/>
        <end position="206"/>
    </location>
</feature>
<accession>A0A0N1I101</accession>
<sequence>MSSSHPPVAGRKPIRLPQLASPLASAPAGRRSSLNTHRGDRLADMTSGANNNNFAGGNTWAGRLHDFVRRHTWMPTTAALTKTRSFGDGVRATRAPMRSHASATSEGSAAVRCAPLEDDAVTSTFTPPFAQRVVALTEDIAAAETRIDADEEYFSDVAEVELCVMEHLREWRGYANTDGGSGDGNEGIADVRGGGSLRGPGVYGERDGEATRISGTYFASNSDISTTTPGAGGSLRVQTDLESVRQCIIVMEELHNALTTLEDEHRELQRHYIVEKTSTAELDLLCERLEELEREERGLPAAAPVADAPLKRQRRPQRGAASAAVGHEKGEASQREREAVQAGLSACHELTDQLRTRVAAVAGRLTDELLGMRAEVDRHDWSTLRAATSLTRMEPVAAVCERDVRAAVTSASSGFNFDDKTEDVRSCNAGRACATAGDEEEGYASGLSSGGSSPSSSIASSAFSHSAGRDGSGRRDSLLLRVRVPIFIVSTAPPLPTSDAFARLSGGSRDSSSNINSGCPSRGSVGGRATSAAGARLSAAAAAGGLGRSSNMRRLSSSSAASTAASPATIAVVATPARFALMQLYEACRDFLAQMMLRLTQLRARRGAEAEELQRERDTLDAYDPAADDVSARLQSVQRYIALLDGHVEEVSTVHQDLHDRVKRPMDASLQTYERFRAQLLELLTQRLELEEGKAEPAAAARRASQEGRESRGEGDGHQQDAKKHHTLVKLDVAGAETRNHQNEEAPSTDNNNQRDHEGEQEQQLHHPTASLSQERARRSTKSPQPVSTPPTERGLPRASAEFIGMLDTILENQQKASEERQHQEYRLAAEEKILSTPPPTADTPADVIVIRMTGHPAAPPTTSRAEGVEPPGETASDVSPVPMRDSSQRLAGHRRPRGEDDAVESSKDREGGRIGKVQATRGDASVPERSRAAAEEEHAGPTTLAVSSTASDSAEDALGDDNLENESLDSSGDDDDAPHHAESPLGSRQAARKRYGLRDMDGFSGGLQAFFSAVARRVMDFGDSDEEEGDEMDAATERQRKRLRLW</sequence>
<name>A0A0N1I101_LEPSE</name>
<evidence type="ECO:0000313" key="3">
    <source>
        <dbReference type="EMBL" id="KPI83773.1"/>
    </source>
</evidence>
<feature type="region of interest" description="Disordered" evidence="2">
    <location>
        <begin position="738"/>
        <end position="994"/>
    </location>
</feature>
<feature type="compositionally biased region" description="Acidic residues" evidence="2">
    <location>
        <begin position="1023"/>
        <end position="1035"/>
    </location>
</feature>
<feature type="compositionally biased region" description="Basic and acidic residues" evidence="2">
    <location>
        <begin position="326"/>
        <end position="335"/>
    </location>
</feature>
<feature type="region of interest" description="Disordered" evidence="2">
    <location>
        <begin position="693"/>
        <end position="725"/>
    </location>
</feature>
<keyword evidence="4" id="KW-1185">Reference proteome</keyword>
<dbReference type="EMBL" id="LJSK01000327">
    <property type="protein sequence ID" value="KPI83773.1"/>
    <property type="molecule type" value="Genomic_DNA"/>
</dbReference>
<organism evidence="3 4">
    <name type="scientific">Leptomonas seymouri</name>
    <dbReference type="NCBI Taxonomy" id="5684"/>
    <lineage>
        <taxon>Eukaryota</taxon>
        <taxon>Discoba</taxon>
        <taxon>Euglenozoa</taxon>
        <taxon>Kinetoplastea</taxon>
        <taxon>Metakinetoplastina</taxon>
        <taxon>Trypanosomatida</taxon>
        <taxon>Trypanosomatidae</taxon>
        <taxon>Leishmaniinae</taxon>
        <taxon>Leptomonas</taxon>
    </lineage>
</organism>
<gene>
    <name evidence="3" type="ORF">ABL78_7189</name>
</gene>
<proteinExistence type="predicted"/>
<feature type="region of interest" description="Disordered" evidence="2">
    <location>
        <begin position="438"/>
        <end position="473"/>
    </location>
</feature>
<evidence type="ECO:0000256" key="1">
    <source>
        <dbReference type="SAM" id="Coils"/>
    </source>
</evidence>
<evidence type="ECO:0000313" key="4">
    <source>
        <dbReference type="Proteomes" id="UP000038009"/>
    </source>
</evidence>
<feature type="region of interest" description="Disordered" evidence="2">
    <location>
        <begin position="296"/>
        <end position="335"/>
    </location>
</feature>
<feature type="compositionally biased region" description="Polar residues" evidence="2">
    <location>
        <begin position="508"/>
        <end position="519"/>
    </location>
</feature>
<feature type="region of interest" description="Disordered" evidence="2">
    <location>
        <begin position="500"/>
        <end position="527"/>
    </location>
</feature>
<feature type="coiled-coil region" evidence="1">
    <location>
        <begin position="251"/>
        <end position="295"/>
    </location>
</feature>
<dbReference type="VEuPathDB" id="TriTrypDB:Lsey_0327_0070"/>
<feature type="compositionally biased region" description="Acidic residues" evidence="2">
    <location>
        <begin position="954"/>
        <end position="977"/>
    </location>
</feature>
<evidence type="ECO:0000256" key="2">
    <source>
        <dbReference type="SAM" id="MobiDB-lite"/>
    </source>
</evidence>
<feature type="region of interest" description="Disordered" evidence="2">
    <location>
        <begin position="1023"/>
        <end position="1047"/>
    </location>
</feature>
<feature type="compositionally biased region" description="Gly residues" evidence="2">
    <location>
        <begin position="192"/>
        <end position="202"/>
    </location>
</feature>
<feature type="compositionally biased region" description="Basic and acidic residues" evidence="2">
    <location>
        <begin position="927"/>
        <end position="940"/>
    </location>
</feature>
<comment type="caution">
    <text evidence="3">The sequence shown here is derived from an EMBL/GenBank/DDBJ whole genome shotgun (WGS) entry which is preliminary data.</text>
</comment>
<feature type="compositionally biased region" description="Basic and acidic residues" evidence="2">
    <location>
        <begin position="704"/>
        <end position="722"/>
    </location>
</feature>
<feature type="compositionally biased region" description="Low complexity" evidence="2">
    <location>
        <begin position="15"/>
        <end position="34"/>
    </location>
</feature>
<feature type="compositionally biased region" description="Low complexity" evidence="2">
    <location>
        <begin position="299"/>
        <end position="308"/>
    </location>
</feature>
<dbReference type="OMA" id="YECCREG"/>
<dbReference type="AlphaFoldDB" id="A0A0N1I101"/>
<feature type="region of interest" description="Disordered" evidence="2">
    <location>
        <begin position="1"/>
        <end position="56"/>
    </location>
</feature>
<feature type="compositionally biased region" description="Basic and acidic residues" evidence="2">
    <location>
        <begin position="817"/>
        <end position="834"/>
    </location>
</feature>
<dbReference type="OrthoDB" id="266856at2759"/>
<feature type="compositionally biased region" description="Low complexity" evidence="2">
    <location>
        <begin position="444"/>
        <end position="466"/>
    </location>
</feature>
<keyword evidence="1" id="KW-0175">Coiled coil</keyword>
<feature type="compositionally biased region" description="Basic and acidic residues" evidence="2">
    <location>
        <begin position="898"/>
        <end position="914"/>
    </location>
</feature>
<feature type="compositionally biased region" description="Basic and acidic residues" evidence="2">
    <location>
        <begin position="753"/>
        <end position="765"/>
    </location>
</feature>